<accession>A0A438FS74</accession>
<dbReference type="EMBL" id="QGNW01000760">
    <property type="protein sequence ID" value="RVW62799.1"/>
    <property type="molecule type" value="Genomic_DNA"/>
</dbReference>
<dbReference type="Gene3D" id="3.40.50.720">
    <property type="entry name" value="NAD(P)-binding Rossmann-like Domain"/>
    <property type="match status" value="1"/>
</dbReference>
<comment type="caution">
    <text evidence="3">The sequence shown here is derived from an EMBL/GenBank/DDBJ whole genome shotgun (WGS) entry which is preliminary data.</text>
</comment>
<name>A0A438FS74_VITVI</name>
<sequence>MLNIPPTEEALNGVKMELLDSAFPLLKGVVTTTDVVEACSGSQASALENHAAANCKVSARMNVQISDVKNVIIWGNHSSIQYPDVTHATLKTPAGEKPVRGLVGDDTWLNREFIITANNMVPQLSKREALYSALCAASA</sequence>
<feature type="domain" description="Lactate/malate dehydrogenase C-terminal" evidence="2">
    <location>
        <begin position="53"/>
        <end position="120"/>
    </location>
</feature>
<dbReference type="Proteomes" id="UP000288805">
    <property type="component" value="Unassembled WGS sequence"/>
</dbReference>
<reference evidence="3 4" key="1">
    <citation type="journal article" date="2018" name="PLoS Genet.">
        <title>Population sequencing reveals clonal diversity and ancestral inbreeding in the grapevine cultivar Chardonnay.</title>
        <authorList>
            <person name="Roach M.J."/>
            <person name="Johnson D.L."/>
            <person name="Bohlmann J."/>
            <person name="van Vuuren H.J."/>
            <person name="Jones S.J."/>
            <person name="Pretorius I.S."/>
            <person name="Schmidt S.A."/>
            <person name="Borneman A.R."/>
        </authorList>
    </citation>
    <scope>NUCLEOTIDE SEQUENCE [LARGE SCALE GENOMIC DNA]</scope>
    <source>
        <strain evidence="4">cv. Chardonnay</strain>
        <tissue evidence="3">Leaf</tissue>
    </source>
</reference>
<dbReference type="GO" id="GO:0016616">
    <property type="term" value="F:oxidoreductase activity, acting on the CH-OH group of donors, NAD or NADP as acceptor"/>
    <property type="evidence" value="ECO:0007669"/>
    <property type="project" value="InterPro"/>
</dbReference>
<evidence type="ECO:0000256" key="1">
    <source>
        <dbReference type="ARBA" id="ARBA00023002"/>
    </source>
</evidence>
<dbReference type="GO" id="GO:0016615">
    <property type="term" value="F:malate dehydrogenase activity"/>
    <property type="evidence" value="ECO:0007669"/>
    <property type="project" value="InterPro"/>
</dbReference>
<dbReference type="SUPFAM" id="SSF56327">
    <property type="entry name" value="LDH C-terminal domain-like"/>
    <property type="match status" value="1"/>
</dbReference>
<evidence type="ECO:0000259" key="2">
    <source>
        <dbReference type="Pfam" id="PF02866"/>
    </source>
</evidence>
<proteinExistence type="predicted"/>
<evidence type="ECO:0000313" key="4">
    <source>
        <dbReference type="Proteomes" id="UP000288805"/>
    </source>
</evidence>
<keyword evidence="1" id="KW-0560">Oxidoreductase</keyword>
<dbReference type="GO" id="GO:0006108">
    <property type="term" value="P:malate metabolic process"/>
    <property type="evidence" value="ECO:0007669"/>
    <property type="project" value="InterPro"/>
</dbReference>
<organism evidence="3 4">
    <name type="scientific">Vitis vinifera</name>
    <name type="common">Grape</name>
    <dbReference type="NCBI Taxonomy" id="29760"/>
    <lineage>
        <taxon>Eukaryota</taxon>
        <taxon>Viridiplantae</taxon>
        <taxon>Streptophyta</taxon>
        <taxon>Embryophyta</taxon>
        <taxon>Tracheophyta</taxon>
        <taxon>Spermatophyta</taxon>
        <taxon>Magnoliopsida</taxon>
        <taxon>eudicotyledons</taxon>
        <taxon>Gunneridae</taxon>
        <taxon>Pentapetalae</taxon>
        <taxon>rosids</taxon>
        <taxon>Vitales</taxon>
        <taxon>Vitaceae</taxon>
        <taxon>Viteae</taxon>
        <taxon>Vitis</taxon>
    </lineage>
</organism>
<dbReference type="OrthoDB" id="4069699at2759"/>
<dbReference type="Pfam" id="PF02866">
    <property type="entry name" value="Ldh_1_C"/>
    <property type="match status" value="1"/>
</dbReference>
<dbReference type="Gene3D" id="3.90.110.10">
    <property type="entry name" value="Lactate dehydrogenase/glycoside hydrolase, family 4, C-terminal"/>
    <property type="match status" value="1"/>
</dbReference>
<dbReference type="InterPro" id="IPR010945">
    <property type="entry name" value="Malate_DH_type2"/>
</dbReference>
<dbReference type="InterPro" id="IPR015955">
    <property type="entry name" value="Lactate_DH/Glyco_Ohase_4_C"/>
</dbReference>
<gene>
    <name evidence="3" type="primary">CMDH_0</name>
    <name evidence="3" type="ORF">CK203_058903</name>
</gene>
<dbReference type="AlphaFoldDB" id="A0A438FS74"/>
<evidence type="ECO:0000313" key="3">
    <source>
        <dbReference type="EMBL" id="RVW62799.1"/>
    </source>
</evidence>
<dbReference type="PANTHER" id="PTHR23382">
    <property type="entry name" value="MALATE DEHYDROGENASE"/>
    <property type="match status" value="1"/>
</dbReference>
<protein>
    <submittedName>
        <fullName evidence="3">Malate dehydrogenase, cytoplasmic</fullName>
    </submittedName>
</protein>
<dbReference type="InterPro" id="IPR022383">
    <property type="entry name" value="Lactate/malate_DH_C"/>
</dbReference>